<protein>
    <recommendedName>
        <fullName evidence="7">Mucoidy inhibitor MuiA family protein</fullName>
    </recommendedName>
</protein>
<dbReference type="InterPro" id="IPR025554">
    <property type="entry name" value="DUF4140"/>
</dbReference>
<accession>A0A1G5QY91</accession>
<feature type="coiled-coil region" evidence="1">
    <location>
        <begin position="94"/>
        <end position="128"/>
    </location>
</feature>
<dbReference type="Pfam" id="PF13598">
    <property type="entry name" value="DUF4139"/>
    <property type="match status" value="1"/>
</dbReference>
<evidence type="ECO:0000259" key="4">
    <source>
        <dbReference type="Pfam" id="PF13600"/>
    </source>
</evidence>
<feature type="domain" description="DUF4139" evidence="3">
    <location>
        <begin position="230"/>
        <end position="542"/>
    </location>
</feature>
<sequence>MMRLSILSSLCLGTFLSSTALAAQFEVPSLPTAATVFSDLARVTRKASIDLPAGTHQLRLTGLPLSTRLETLQVDLPGAKLLSATINTDEQTLLQEKSAALIAAEAEIQTIENQIAQVKAQAATARAEAVGAEATLQFLQQLGANDGLGGASAAQLQDIAAMIATQAQTATRTVVAAQETGREIEQQLPPLRAALKQAKTRRDLVNREDRERMFLTVAVEVTEPGVQDVTLNYYTDEVVFWAPYYELHLSTGEAAQLEIKRGVQVLQDTGEDWHDVAITLSTASPTDQSAPSILPPQLRRIEEPRPAPIYKNSARADLQVLAEPLLEPSVIAESAPDWTPDRSGAVLQYELGHQASIATGEAFILDMDVLSTVVTQRAEAVPLYDDKAYRVVAFENTFDERLLGASEVPYFVDGDLVAIREFAALAAGETTEIGFGPIHGLTIARDVLRKNEGDRGVISRSNLEEQDVEITVENLTSEIWPMRLLDRVPYTEQEDLEISWTAEPRPDQENVDNRRGILAWEFDLTPKGQQQISLKIRLQWPEGMELR</sequence>
<feature type="signal peptide" evidence="2">
    <location>
        <begin position="1"/>
        <end position="22"/>
    </location>
</feature>
<dbReference type="STRING" id="1156985.SAMN04488118_106137"/>
<dbReference type="PANTHER" id="PTHR31005">
    <property type="entry name" value="DUF4139 DOMAIN-CONTAINING PROTEIN"/>
    <property type="match status" value="1"/>
</dbReference>
<evidence type="ECO:0008006" key="7">
    <source>
        <dbReference type="Google" id="ProtNLM"/>
    </source>
</evidence>
<dbReference type="OrthoDB" id="580912at2"/>
<dbReference type="InterPro" id="IPR037291">
    <property type="entry name" value="DUF4139"/>
</dbReference>
<dbReference type="AlphaFoldDB" id="A0A1G5QY91"/>
<proteinExistence type="predicted"/>
<reference evidence="5 6" key="1">
    <citation type="submission" date="2016-10" db="EMBL/GenBank/DDBJ databases">
        <authorList>
            <person name="de Groot N.N."/>
        </authorList>
    </citation>
    <scope>NUCLEOTIDE SEQUENCE [LARGE SCALE GENOMIC DNA]</scope>
    <source>
        <strain evidence="5 6">U95</strain>
    </source>
</reference>
<dbReference type="InterPro" id="IPR011935">
    <property type="entry name" value="CHP02231"/>
</dbReference>
<evidence type="ECO:0000256" key="2">
    <source>
        <dbReference type="SAM" id="SignalP"/>
    </source>
</evidence>
<evidence type="ECO:0000259" key="3">
    <source>
        <dbReference type="Pfam" id="PF13598"/>
    </source>
</evidence>
<keyword evidence="2" id="KW-0732">Signal</keyword>
<keyword evidence="1" id="KW-0175">Coiled coil</keyword>
<feature type="domain" description="DUF4140" evidence="4">
    <location>
        <begin position="34"/>
        <end position="138"/>
    </location>
</feature>
<evidence type="ECO:0000313" key="5">
    <source>
        <dbReference type="EMBL" id="SCZ66069.1"/>
    </source>
</evidence>
<dbReference type="RefSeq" id="WP_139163197.1">
    <property type="nucleotide sequence ID" value="NZ_FMWG01000006.1"/>
</dbReference>
<dbReference type="EMBL" id="FMWG01000006">
    <property type="protein sequence ID" value="SCZ66069.1"/>
    <property type="molecule type" value="Genomic_DNA"/>
</dbReference>
<organism evidence="5 6">
    <name type="scientific">Epibacterium ulvae</name>
    <dbReference type="NCBI Taxonomy" id="1156985"/>
    <lineage>
        <taxon>Bacteria</taxon>
        <taxon>Pseudomonadati</taxon>
        <taxon>Pseudomonadota</taxon>
        <taxon>Alphaproteobacteria</taxon>
        <taxon>Rhodobacterales</taxon>
        <taxon>Roseobacteraceae</taxon>
        <taxon>Epibacterium</taxon>
    </lineage>
</organism>
<dbReference type="Pfam" id="PF13600">
    <property type="entry name" value="DUF4140"/>
    <property type="match status" value="1"/>
</dbReference>
<feature type="chain" id="PRO_5011568402" description="Mucoidy inhibitor MuiA family protein" evidence="2">
    <location>
        <begin position="23"/>
        <end position="547"/>
    </location>
</feature>
<keyword evidence="6" id="KW-1185">Reference proteome</keyword>
<dbReference type="NCBIfam" id="TIGR02231">
    <property type="entry name" value="mucoidy inhibitor MuiA family protein"/>
    <property type="match status" value="1"/>
</dbReference>
<dbReference type="Proteomes" id="UP000198767">
    <property type="component" value="Unassembled WGS sequence"/>
</dbReference>
<name>A0A1G5QY91_9RHOB</name>
<evidence type="ECO:0000256" key="1">
    <source>
        <dbReference type="SAM" id="Coils"/>
    </source>
</evidence>
<evidence type="ECO:0000313" key="6">
    <source>
        <dbReference type="Proteomes" id="UP000198767"/>
    </source>
</evidence>
<dbReference type="PANTHER" id="PTHR31005:SF8">
    <property type="entry name" value="DUF4139 DOMAIN-CONTAINING PROTEIN"/>
    <property type="match status" value="1"/>
</dbReference>
<gene>
    <name evidence="5" type="ORF">SAMN04488118_106137</name>
</gene>